<evidence type="ECO:0000259" key="6">
    <source>
        <dbReference type="PROSITE" id="PS50089"/>
    </source>
</evidence>
<keyword evidence="1" id="KW-0479">Metal-binding</keyword>
<evidence type="ECO:0000313" key="8">
    <source>
        <dbReference type="Proteomes" id="UP000593564"/>
    </source>
</evidence>
<evidence type="ECO:0000256" key="1">
    <source>
        <dbReference type="ARBA" id="ARBA00022723"/>
    </source>
</evidence>
<reference evidence="7 8" key="2">
    <citation type="submission" date="2020-07" db="EMBL/GenBank/DDBJ databases">
        <title>Genome assembly of wild tea tree DASZ reveals pedigree and selection history of tea varieties.</title>
        <authorList>
            <person name="Zhang W."/>
        </authorList>
    </citation>
    <scope>NUCLEOTIDE SEQUENCE [LARGE SCALE GENOMIC DNA]</scope>
    <source>
        <strain evidence="8">cv. G240</strain>
        <tissue evidence="7">Leaf</tissue>
    </source>
</reference>
<dbReference type="PANTHER" id="PTHR45931">
    <property type="entry name" value="SI:CH211-59O9.10"/>
    <property type="match status" value="1"/>
</dbReference>
<keyword evidence="3" id="KW-0862">Zinc</keyword>
<dbReference type="InterPro" id="IPR001841">
    <property type="entry name" value="Znf_RING"/>
</dbReference>
<dbReference type="AlphaFoldDB" id="A0A7J7GCQ0"/>
<sequence>MTRASGLFYNRRSRFVGRNTGIDLGLDSSLDRSSTFHHQTQGNRRRRHHHHQQHHSNSRRDRHDLDGFDPLPRSPHIIRQSSHHRSSHPERDTVQLDEGSSQSSSENIINSDNVNALRNRLRLNGNERLPGAVLLARERLLERLRGVSLSGDRQSNTASSGINRSDLTFWDAFRLIDAGDLETETSREWLSGDILYADPMSQTDQLLGPQEISNRPPGLTQEALGCLQMEVFSNTECSDEAEKSRASRECGICLESFLEGDELICLPCGHKFHSCCLDPWVRTCGDCPYCRRGIVVTSPIEQ</sequence>
<gene>
    <name evidence="7" type="ORF">HYC85_024582</name>
</gene>
<name>A0A7J7GCQ0_CAMSI</name>
<feature type="compositionally biased region" description="Low complexity" evidence="5">
    <location>
        <begin position="24"/>
        <end position="33"/>
    </location>
</feature>
<evidence type="ECO:0000256" key="3">
    <source>
        <dbReference type="ARBA" id="ARBA00022833"/>
    </source>
</evidence>
<dbReference type="Proteomes" id="UP000593564">
    <property type="component" value="Unassembled WGS sequence"/>
</dbReference>
<dbReference type="InterPro" id="IPR051834">
    <property type="entry name" value="RING_finger_E3_ligase"/>
</dbReference>
<dbReference type="EMBL" id="JACBKZ010000012">
    <property type="protein sequence ID" value="KAF5937076.1"/>
    <property type="molecule type" value="Genomic_DNA"/>
</dbReference>
<dbReference type="GO" id="GO:0006511">
    <property type="term" value="P:ubiquitin-dependent protein catabolic process"/>
    <property type="evidence" value="ECO:0007669"/>
    <property type="project" value="TreeGrafter"/>
</dbReference>
<feature type="compositionally biased region" description="Low complexity" evidence="5">
    <location>
        <begin position="96"/>
        <end position="111"/>
    </location>
</feature>
<evidence type="ECO:0000256" key="5">
    <source>
        <dbReference type="SAM" id="MobiDB-lite"/>
    </source>
</evidence>
<dbReference type="SUPFAM" id="SSF57850">
    <property type="entry name" value="RING/U-box"/>
    <property type="match status" value="1"/>
</dbReference>
<dbReference type="GO" id="GO:0008270">
    <property type="term" value="F:zinc ion binding"/>
    <property type="evidence" value="ECO:0007669"/>
    <property type="project" value="UniProtKB-KW"/>
</dbReference>
<dbReference type="SMART" id="SM00184">
    <property type="entry name" value="RING"/>
    <property type="match status" value="1"/>
</dbReference>
<dbReference type="Gene3D" id="3.30.40.10">
    <property type="entry name" value="Zinc/RING finger domain, C3HC4 (zinc finger)"/>
    <property type="match status" value="1"/>
</dbReference>
<feature type="region of interest" description="Disordered" evidence="5">
    <location>
        <begin position="24"/>
        <end position="111"/>
    </location>
</feature>
<feature type="domain" description="RING-type" evidence="6">
    <location>
        <begin position="250"/>
        <end position="291"/>
    </location>
</feature>
<reference evidence="8" key="1">
    <citation type="journal article" date="2020" name="Nat. Commun.">
        <title>Genome assembly of wild tea tree DASZ reveals pedigree and selection history of tea varieties.</title>
        <authorList>
            <person name="Zhang W."/>
            <person name="Zhang Y."/>
            <person name="Qiu H."/>
            <person name="Guo Y."/>
            <person name="Wan H."/>
            <person name="Zhang X."/>
            <person name="Scossa F."/>
            <person name="Alseekh S."/>
            <person name="Zhang Q."/>
            <person name="Wang P."/>
            <person name="Xu L."/>
            <person name="Schmidt M.H."/>
            <person name="Jia X."/>
            <person name="Li D."/>
            <person name="Zhu A."/>
            <person name="Guo F."/>
            <person name="Chen W."/>
            <person name="Ni D."/>
            <person name="Usadel B."/>
            <person name="Fernie A.R."/>
            <person name="Wen W."/>
        </authorList>
    </citation>
    <scope>NUCLEOTIDE SEQUENCE [LARGE SCALE GENOMIC DNA]</scope>
    <source>
        <strain evidence="8">cv. G240</strain>
    </source>
</reference>
<keyword evidence="2 4" id="KW-0863">Zinc-finger</keyword>
<evidence type="ECO:0000256" key="4">
    <source>
        <dbReference type="PROSITE-ProRule" id="PRU00175"/>
    </source>
</evidence>
<feature type="compositionally biased region" description="Basic residues" evidence="5">
    <location>
        <begin position="43"/>
        <end position="57"/>
    </location>
</feature>
<accession>A0A7J7GCQ0</accession>
<dbReference type="GO" id="GO:0005634">
    <property type="term" value="C:nucleus"/>
    <property type="evidence" value="ECO:0007669"/>
    <property type="project" value="TreeGrafter"/>
</dbReference>
<keyword evidence="8" id="KW-1185">Reference proteome</keyword>
<proteinExistence type="predicted"/>
<dbReference type="GO" id="GO:0061630">
    <property type="term" value="F:ubiquitin protein ligase activity"/>
    <property type="evidence" value="ECO:0007669"/>
    <property type="project" value="TreeGrafter"/>
</dbReference>
<dbReference type="SMART" id="SM01197">
    <property type="entry name" value="FANCL_C"/>
    <property type="match status" value="1"/>
</dbReference>
<dbReference type="PANTHER" id="PTHR45931:SF3">
    <property type="entry name" value="RING ZINC FINGER-CONTAINING PROTEIN"/>
    <property type="match status" value="1"/>
</dbReference>
<comment type="caution">
    <text evidence="7">The sequence shown here is derived from an EMBL/GenBank/DDBJ whole genome shotgun (WGS) entry which is preliminary data.</text>
</comment>
<dbReference type="Pfam" id="PF13639">
    <property type="entry name" value="zf-RING_2"/>
    <property type="match status" value="1"/>
</dbReference>
<organism evidence="7 8">
    <name type="scientific">Camellia sinensis</name>
    <name type="common">Tea plant</name>
    <name type="synonym">Thea sinensis</name>
    <dbReference type="NCBI Taxonomy" id="4442"/>
    <lineage>
        <taxon>Eukaryota</taxon>
        <taxon>Viridiplantae</taxon>
        <taxon>Streptophyta</taxon>
        <taxon>Embryophyta</taxon>
        <taxon>Tracheophyta</taxon>
        <taxon>Spermatophyta</taxon>
        <taxon>Magnoliopsida</taxon>
        <taxon>eudicotyledons</taxon>
        <taxon>Gunneridae</taxon>
        <taxon>Pentapetalae</taxon>
        <taxon>asterids</taxon>
        <taxon>Ericales</taxon>
        <taxon>Theaceae</taxon>
        <taxon>Camellia</taxon>
    </lineage>
</organism>
<dbReference type="InterPro" id="IPR013083">
    <property type="entry name" value="Znf_RING/FYVE/PHD"/>
</dbReference>
<evidence type="ECO:0000313" key="7">
    <source>
        <dbReference type="EMBL" id="KAF5937076.1"/>
    </source>
</evidence>
<dbReference type="PROSITE" id="PS50089">
    <property type="entry name" value="ZF_RING_2"/>
    <property type="match status" value="1"/>
</dbReference>
<protein>
    <recommendedName>
        <fullName evidence="6">RING-type domain-containing protein</fullName>
    </recommendedName>
</protein>
<evidence type="ECO:0000256" key="2">
    <source>
        <dbReference type="ARBA" id="ARBA00022771"/>
    </source>
</evidence>